<dbReference type="RefSeq" id="XP_033521522.1">
    <property type="nucleotide sequence ID" value="XM_033673296.1"/>
</dbReference>
<proteinExistence type="predicted"/>
<dbReference type="GeneID" id="54413728"/>
<dbReference type="EMBL" id="ML977511">
    <property type="protein sequence ID" value="KAF2127133.1"/>
    <property type="molecule type" value="Genomic_DNA"/>
</dbReference>
<gene>
    <name evidence="1" type="ORF">P153DRAFT_60131</name>
</gene>
<dbReference type="Proteomes" id="UP000799771">
    <property type="component" value="Unassembled WGS sequence"/>
</dbReference>
<reference evidence="1" key="1">
    <citation type="journal article" date="2020" name="Stud. Mycol.">
        <title>101 Dothideomycetes genomes: a test case for predicting lifestyles and emergence of pathogens.</title>
        <authorList>
            <person name="Haridas S."/>
            <person name="Albert R."/>
            <person name="Binder M."/>
            <person name="Bloem J."/>
            <person name="Labutti K."/>
            <person name="Salamov A."/>
            <person name="Andreopoulos B."/>
            <person name="Baker S."/>
            <person name="Barry K."/>
            <person name="Bills G."/>
            <person name="Bluhm B."/>
            <person name="Cannon C."/>
            <person name="Castanera R."/>
            <person name="Culley D."/>
            <person name="Daum C."/>
            <person name="Ezra D."/>
            <person name="Gonzalez J."/>
            <person name="Henrissat B."/>
            <person name="Kuo A."/>
            <person name="Liang C."/>
            <person name="Lipzen A."/>
            <person name="Lutzoni F."/>
            <person name="Magnuson J."/>
            <person name="Mondo S."/>
            <person name="Nolan M."/>
            <person name="Ohm R."/>
            <person name="Pangilinan J."/>
            <person name="Park H.-J."/>
            <person name="Ramirez L."/>
            <person name="Alfaro M."/>
            <person name="Sun H."/>
            <person name="Tritt A."/>
            <person name="Yoshinaga Y."/>
            <person name="Zwiers L.-H."/>
            <person name="Turgeon B."/>
            <person name="Goodwin S."/>
            <person name="Spatafora J."/>
            <person name="Crous P."/>
            <person name="Grigoriev I."/>
        </authorList>
    </citation>
    <scope>NUCLEOTIDE SEQUENCE</scope>
    <source>
        <strain evidence="1">CBS 119687</strain>
    </source>
</reference>
<protein>
    <submittedName>
        <fullName evidence="1">Uncharacterized protein</fullName>
    </submittedName>
</protein>
<evidence type="ECO:0000313" key="1">
    <source>
        <dbReference type="EMBL" id="KAF2127133.1"/>
    </source>
</evidence>
<keyword evidence="2" id="KW-1185">Reference proteome</keyword>
<dbReference type="AlphaFoldDB" id="A0A6A6A7K6"/>
<organism evidence="1 2">
    <name type="scientific">Dothidotthia symphoricarpi CBS 119687</name>
    <dbReference type="NCBI Taxonomy" id="1392245"/>
    <lineage>
        <taxon>Eukaryota</taxon>
        <taxon>Fungi</taxon>
        <taxon>Dikarya</taxon>
        <taxon>Ascomycota</taxon>
        <taxon>Pezizomycotina</taxon>
        <taxon>Dothideomycetes</taxon>
        <taxon>Pleosporomycetidae</taxon>
        <taxon>Pleosporales</taxon>
        <taxon>Dothidotthiaceae</taxon>
        <taxon>Dothidotthia</taxon>
    </lineage>
</organism>
<accession>A0A6A6A7K6</accession>
<sequence>MAFRGSDEWWKKPTPYFPVLDEWLGRPWQTEEAGRTWSGPYLTLDSIKSVRPCKQLPPVFSFQAFISSRVSLINFVISLLIFRHFAPAFHVLAIQIYISTRTTCFHTARFYLLTLEPQKLKFEKGTTSFPGKSILAAARWKTRCSPWPC</sequence>
<evidence type="ECO:0000313" key="2">
    <source>
        <dbReference type="Proteomes" id="UP000799771"/>
    </source>
</evidence>
<name>A0A6A6A7K6_9PLEO</name>